<sequence>MTQRQHIWFRRLAGAIMVMLLLYLIHLNRGLFAPIGSIFNALFFPFAASVIMYYMLRPIVGMLERRKVPRGFAVLLVYLASGLLLTIIVLTAGPFLQSQFLTFVEQVPEMVKFVSNGMESLKESQETLSPEIRDALPNVSQDLGAEWNRYASSIANSLVRAFGWMSNALVMLSLVPFILFYALKDGDQFSARLLELAPTNRRARVAAMLQELDETIASFIRGKAVVCLIVGILLLAGYAIIGLEYALVLAVIGMLANLIPFFGPFIGAAPAVLVALFQDPVKALYVVLITVLVQQIENNLISPQVMGRTLDIHPVTVIALILAAGSVTGLVGILFVVPVYAAAKVIFRHIRAMVAEGDNVTSMGPSDVGPQ</sequence>
<evidence type="ECO:0000256" key="6">
    <source>
        <dbReference type="ARBA" id="ARBA00022989"/>
    </source>
</evidence>
<keyword evidence="5 8" id="KW-0812">Transmembrane</keyword>
<keyword evidence="10" id="KW-1185">Reference proteome</keyword>
<proteinExistence type="inferred from homology"/>
<protein>
    <submittedName>
        <fullName evidence="9">AI-2E family transporter</fullName>
    </submittedName>
</protein>
<accession>A0A2R5EVZ9</accession>
<evidence type="ECO:0000256" key="8">
    <source>
        <dbReference type="SAM" id="Phobius"/>
    </source>
</evidence>
<evidence type="ECO:0000256" key="5">
    <source>
        <dbReference type="ARBA" id="ARBA00022692"/>
    </source>
</evidence>
<comment type="subcellular location">
    <subcellularLocation>
        <location evidence="1">Cell membrane</location>
        <topology evidence="1">Multi-pass membrane protein</topology>
    </subcellularLocation>
</comment>
<feature type="transmembrane region" description="Helical" evidence="8">
    <location>
        <begin position="161"/>
        <end position="183"/>
    </location>
</feature>
<evidence type="ECO:0000313" key="9">
    <source>
        <dbReference type="EMBL" id="GBG10840.1"/>
    </source>
</evidence>
<dbReference type="PANTHER" id="PTHR21716:SF53">
    <property type="entry name" value="PERMEASE PERM-RELATED"/>
    <property type="match status" value="1"/>
</dbReference>
<feature type="transmembrane region" description="Helical" evidence="8">
    <location>
        <begin position="75"/>
        <end position="96"/>
    </location>
</feature>
<dbReference type="AlphaFoldDB" id="A0A2R5EVZ9"/>
<evidence type="ECO:0000256" key="7">
    <source>
        <dbReference type="ARBA" id="ARBA00023136"/>
    </source>
</evidence>
<feature type="transmembrane region" description="Helical" evidence="8">
    <location>
        <begin position="224"/>
        <end position="241"/>
    </location>
</feature>
<dbReference type="Proteomes" id="UP000245202">
    <property type="component" value="Unassembled WGS sequence"/>
</dbReference>
<dbReference type="Pfam" id="PF01594">
    <property type="entry name" value="AI-2E_transport"/>
    <property type="match status" value="1"/>
</dbReference>
<keyword evidence="3" id="KW-0813">Transport</keyword>
<evidence type="ECO:0000256" key="2">
    <source>
        <dbReference type="ARBA" id="ARBA00009773"/>
    </source>
</evidence>
<feature type="transmembrane region" description="Helical" evidence="8">
    <location>
        <begin position="247"/>
        <end position="276"/>
    </location>
</feature>
<feature type="transmembrane region" description="Helical" evidence="8">
    <location>
        <begin position="7"/>
        <end position="25"/>
    </location>
</feature>
<organism evidence="9 10">
    <name type="scientific">Paenibacillus agaridevorans</name>
    <dbReference type="NCBI Taxonomy" id="171404"/>
    <lineage>
        <taxon>Bacteria</taxon>
        <taxon>Bacillati</taxon>
        <taxon>Bacillota</taxon>
        <taxon>Bacilli</taxon>
        <taxon>Bacillales</taxon>
        <taxon>Paenibacillaceae</taxon>
        <taxon>Paenibacillus</taxon>
    </lineage>
</organism>
<keyword evidence="6 8" id="KW-1133">Transmembrane helix</keyword>
<evidence type="ECO:0000313" key="10">
    <source>
        <dbReference type="Proteomes" id="UP000245202"/>
    </source>
</evidence>
<keyword evidence="7 8" id="KW-0472">Membrane</keyword>
<feature type="transmembrane region" description="Helical" evidence="8">
    <location>
        <begin position="313"/>
        <end position="343"/>
    </location>
</feature>
<dbReference type="GO" id="GO:0055085">
    <property type="term" value="P:transmembrane transport"/>
    <property type="evidence" value="ECO:0007669"/>
    <property type="project" value="TreeGrafter"/>
</dbReference>
<evidence type="ECO:0000256" key="1">
    <source>
        <dbReference type="ARBA" id="ARBA00004651"/>
    </source>
</evidence>
<dbReference type="InterPro" id="IPR002549">
    <property type="entry name" value="AI-2E-like"/>
</dbReference>
<evidence type="ECO:0000256" key="4">
    <source>
        <dbReference type="ARBA" id="ARBA00022475"/>
    </source>
</evidence>
<dbReference type="PANTHER" id="PTHR21716">
    <property type="entry name" value="TRANSMEMBRANE PROTEIN"/>
    <property type="match status" value="1"/>
</dbReference>
<feature type="transmembrane region" description="Helical" evidence="8">
    <location>
        <begin position="31"/>
        <end position="54"/>
    </location>
</feature>
<feature type="transmembrane region" description="Helical" evidence="8">
    <location>
        <begin position="283"/>
        <end position="301"/>
    </location>
</feature>
<dbReference type="EMBL" id="BDQX01000356">
    <property type="protein sequence ID" value="GBG10840.1"/>
    <property type="molecule type" value="Genomic_DNA"/>
</dbReference>
<gene>
    <name evidence="9" type="ORF">PAT3040_05608</name>
</gene>
<name>A0A2R5EVZ9_9BACL</name>
<reference evidence="9 10" key="1">
    <citation type="submission" date="2017-08" db="EMBL/GenBank/DDBJ databases">
        <title>Substantial Increase in Enzyme Production by Combined Drug-Resistance Mutations in Paenibacillus agaridevorans.</title>
        <authorList>
            <person name="Tanaka Y."/>
            <person name="Funane K."/>
            <person name="Hosaka T."/>
            <person name="Shiwa Y."/>
            <person name="Fujita N."/>
            <person name="Miyazaki T."/>
            <person name="Yoshikawa H."/>
            <person name="Murakami K."/>
            <person name="Kasahara K."/>
            <person name="Inaoka T."/>
            <person name="Hiraga Y."/>
            <person name="Ochi K."/>
        </authorList>
    </citation>
    <scope>NUCLEOTIDE SEQUENCE [LARGE SCALE GENOMIC DNA]</scope>
    <source>
        <strain evidence="9 10">T-3040</strain>
    </source>
</reference>
<evidence type="ECO:0000256" key="3">
    <source>
        <dbReference type="ARBA" id="ARBA00022448"/>
    </source>
</evidence>
<keyword evidence="4" id="KW-1003">Cell membrane</keyword>
<dbReference type="RefSeq" id="WP_181376882.1">
    <property type="nucleotide sequence ID" value="NZ_BDQX01000356.1"/>
</dbReference>
<comment type="caution">
    <text evidence="9">The sequence shown here is derived from an EMBL/GenBank/DDBJ whole genome shotgun (WGS) entry which is preliminary data.</text>
</comment>
<dbReference type="GO" id="GO:0005886">
    <property type="term" value="C:plasma membrane"/>
    <property type="evidence" value="ECO:0007669"/>
    <property type="project" value="UniProtKB-SubCell"/>
</dbReference>
<comment type="similarity">
    <text evidence="2">Belongs to the autoinducer-2 exporter (AI-2E) (TC 2.A.86) family.</text>
</comment>